<evidence type="ECO:0000313" key="1">
    <source>
        <dbReference type="EMBL" id="MFC5634592.1"/>
    </source>
</evidence>
<gene>
    <name evidence="1" type="ORF">ACFPZJ_12550</name>
</gene>
<reference evidence="2" key="1">
    <citation type="journal article" date="2019" name="Int. J. Syst. Evol. Microbiol.">
        <title>The Global Catalogue of Microorganisms (GCM) 10K type strain sequencing project: providing services to taxonomists for standard genome sequencing and annotation.</title>
        <authorList>
            <consortium name="The Broad Institute Genomics Platform"/>
            <consortium name="The Broad Institute Genome Sequencing Center for Infectious Disease"/>
            <person name="Wu L."/>
            <person name="Ma J."/>
        </authorList>
    </citation>
    <scope>NUCLEOTIDE SEQUENCE [LARGE SCALE GENOMIC DNA]</scope>
    <source>
        <strain evidence="2">CGMCC 4.7248</strain>
    </source>
</reference>
<accession>A0ABW0UPN8</accession>
<dbReference type="InterPro" id="IPR009267">
    <property type="entry name" value="NTP_transf_6"/>
</dbReference>
<dbReference type="PANTHER" id="PTHR39166:SF1">
    <property type="entry name" value="BLL1166 PROTEIN"/>
    <property type="match status" value="1"/>
</dbReference>
<dbReference type="Pfam" id="PF06042">
    <property type="entry name" value="NTP_transf_6"/>
    <property type="match status" value="1"/>
</dbReference>
<dbReference type="Proteomes" id="UP001596154">
    <property type="component" value="Unassembled WGS sequence"/>
</dbReference>
<dbReference type="EMBL" id="JBHSNY010000004">
    <property type="protein sequence ID" value="MFC5634592.1"/>
    <property type="molecule type" value="Genomic_DNA"/>
</dbReference>
<sequence>MALFDYRYFCAPNYPWDSLTATDLPALADAPSIEQERAFVALVLRNPDVRAVLERVANLGLPPWYLTAGALFQTVWNVAAGHADLSQGIHDFDLFYYDAEDLSYEAEDVVIRRCLSSVDGLGVELEPRNQARVHLWYEEKFGRPIEPYRNLEEPISSFAFTCCSVALSLRPDGMLTTYATHGYADLFRGVLRPSPASIAPDGVRCTKAAAYRSRWPHLVEALALGV</sequence>
<protein>
    <submittedName>
        <fullName evidence="1">Nucleotidyltransferase family protein</fullName>
    </submittedName>
</protein>
<proteinExistence type="predicted"/>
<keyword evidence="2" id="KW-1185">Reference proteome</keyword>
<organism evidence="1 2">
    <name type="scientific">Streptomyces bullii</name>
    <dbReference type="NCBI Taxonomy" id="349910"/>
    <lineage>
        <taxon>Bacteria</taxon>
        <taxon>Bacillati</taxon>
        <taxon>Actinomycetota</taxon>
        <taxon>Actinomycetes</taxon>
        <taxon>Kitasatosporales</taxon>
        <taxon>Streptomycetaceae</taxon>
        <taxon>Streptomyces</taxon>
    </lineage>
</organism>
<dbReference type="RefSeq" id="WP_381020539.1">
    <property type="nucleotide sequence ID" value="NZ_JBHSNY010000004.1"/>
</dbReference>
<comment type="caution">
    <text evidence="1">The sequence shown here is derived from an EMBL/GenBank/DDBJ whole genome shotgun (WGS) entry which is preliminary data.</text>
</comment>
<dbReference type="PANTHER" id="PTHR39166">
    <property type="entry name" value="BLL1166 PROTEIN"/>
    <property type="match status" value="1"/>
</dbReference>
<evidence type="ECO:0000313" key="2">
    <source>
        <dbReference type="Proteomes" id="UP001596154"/>
    </source>
</evidence>
<name>A0ABW0UPN8_9ACTN</name>